<reference evidence="1" key="1">
    <citation type="submission" date="2017-07" db="EMBL/GenBank/DDBJ databases">
        <title>Taro Niue Genome Assembly and Annotation.</title>
        <authorList>
            <person name="Atibalentja N."/>
            <person name="Keating K."/>
            <person name="Fields C.J."/>
        </authorList>
    </citation>
    <scope>NUCLEOTIDE SEQUENCE</scope>
    <source>
        <strain evidence="1">Niue_2</strain>
        <tissue evidence="1">Leaf</tissue>
    </source>
</reference>
<sequence>MEPLFESSSACALCVTRGEGQADVVNGKATASCIVIRSRWGTGSRSQPSCVFKKVSVKQSLCKLCSARKLCCGILGGSSCWGIVGHVLAARTLRVAGGTPCGIRLEMADRRDWGGGGEEPGVDPTQRMIERIWESLIDIPMRMDQ</sequence>
<protein>
    <submittedName>
        <fullName evidence="1">Uncharacterized protein</fullName>
    </submittedName>
</protein>
<gene>
    <name evidence="1" type="ORF">Taro_017639</name>
</gene>
<proteinExistence type="predicted"/>
<dbReference type="AlphaFoldDB" id="A0A843UNP2"/>
<accession>A0A843UNP2</accession>
<organism evidence="1 2">
    <name type="scientific">Colocasia esculenta</name>
    <name type="common">Wild taro</name>
    <name type="synonym">Arum esculentum</name>
    <dbReference type="NCBI Taxonomy" id="4460"/>
    <lineage>
        <taxon>Eukaryota</taxon>
        <taxon>Viridiplantae</taxon>
        <taxon>Streptophyta</taxon>
        <taxon>Embryophyta</taxon>
        <taxon>Tracheophyta</taxon>
        <taxon>Spermatophyta</taxon>
        <taxon>Magnoliopsida</taxon>
        <taxon>Liliopsida</taxon>
        <taxon>Araceae</taxon>
        <taxon>Aroideae</taxon>
        <taxon>Colocasieae</taxon>
        <taxon>Colocasia</taxon>
    </lineage>
</organism>
<name>A0A843UNP2_COLES</name>
<dbReference type="EMBL" id="NMUH01000810">
    <property type="protein sequence ID" value="MQL85135.1"/>
    <property type="molecule type" value="Genomic_DNA"/>
</dbReference>
<dbReference type="Proteomes" id="UP000652761">
    <property type="component" value="Unassembled WGS sequence"/>
</dbReference>
<keyword evidence="2" id="KW-1185">Reference proteome</keyword>
<evidence type="ECO:0000313" key="1">
    <source>
        <dbReference type="EMBL" id="MQL85135.1"/>
    </source>
</evidence>
<comment type="caution">
    <text evidence="1">The sequence shown here is derived from an EMBL/GenBank/DDBJ whole genome shotgun (WGS) entry which is preliminary data.</text>
</comment>
<evidence type="ECO:0000313" key="2">
    <source>
        <dbReference type="Proteomes" id="UP000652761"/>
    </source>
</evidence>